<reference evidence="1" key="1">
    <citation type="journal article" date="2015" name="MBio">
        <title>Eco-Evolutionary Dynamics of Episomes among Ecologically Cohesive Bacterial Populations.</title>
        <authorList>
            <person name="Xue H."/>
            <person name="Cordero O.X."/>
            <person name="Camas F.M."/>
            <person name="Trimble W."/>
            <person name="Meyer F."/>
            <person name="Guglielmini J."/>
            <person name="Rocha E.P."/>
            <person name="Polz M.F."/>
        </authorList>
    </citation>
    <scope>NUCLEOTIDE SEQUENCE</scope>
    <source>
        <strain evidence="1">FF_267</strain>
    </source>
</reference>
<sequence>MDIYQESISFLGNGVDFDENGLFQCELSSDTNNHDEALFLTVFKNETTINLHMSLTSPVELPTPLPETIAIAIGEHALEPFRGGFGIGLMPDSRRLTIYKVIFLSNKPQDYVQNTFQQLLERMEQWHHFIEQADNAETIPETLPAGIFI</sequence>
<dbReference type="SUPFAM" id="SSF69635">
    <property type="entry name" value="Type III secretory system chaperone-like"/>
    <property type="match status" value="1"/>
</dbReference>
<protein>
    <recommendedName>
        <fullName evidence="2">Ati2 chaperone</fullName>
    </recommendedName>
</protein>
<accession>A0A0H3ZVE2</accession>
<dbReference type="EMBL" id="KP795684">
    <property type="protein sequence ID" value="AKN40240.1"/>
    <property type="molecule type" value="Genomic_DNA"/>
</dbReference>
<dbReference type="Gene3D" id="3.30.1460.10">
    <property type="match status" value="1"/>
</dbReference>
<evidence type="ECO:0000313" key="1">
    <source>
        <dbReference type="EMBL" id="AKN40240.1"/>
    </source>
</evidence>
<organism evidence="1">
    <name type="scientific">Vibrio tasmaniensis</name>
    <dbReference type="NCBI Taxonomy" id="212663"/>
    <lineage>
        <taxon>Bacteria</taxon>
        <taxon>Pseudomonadati</taxon>
        <taxon>Pseudomonadota</taxon>
        <taxon>Gammaproteobacteria</taxon>
        <taxon>Vibrionales</taxon>
        <taxon>Vibrionaceae</taxon>
        <taxon>Vibrio</taxon>
    </lineage>
</organism>
<evidence type="ECO:0008006" key="2">
    <source>
        <dbReference type="Google" id="ProtNLM"/>
    </source>
</evidence>
<proteinExistence type="predicted"/>
<name>A0A0H3ZVE2_9VIBR</name>
<dbReference type="AlphaFoldDB" id="A0A0H3ZVE2"/>